<dbReference type="RefSeq" id="WP_327967471.1">
    <property type="nucleotide sequence ID" value="NZ_JARMQG010000094.1"/>
</dbReference>
<reference evidence="8 9" key="1">
    <citation type="submission" date="2023-03" db="EMBL/GenBank/DDBJ databases">
        <title>Bacillus Genome Sequencing.</title>
        <authorList>
            <person name="Dunlap C."/>
        </authorList>
    </citation>
    <scope>NUCLEOTIDE SEQUENCE [LARGE SCALE GENOMIC DNA]</scope>
    <source>
        <strain evidence="8 9">B-14544</strain>
    </source>
</reference>
<dbReference type="CDD" id="cd08010">
    <property type="entry name" value="MltG_like"/>
    <property type="match status" value="1"/>
</dbReference>
<comment type="function">
    <text evidence="7">Functions as a peptidoglycan terminase that cleaves nascent peptidoglycan strands endolytically to terminate their elongation.</text>
</comment>
<evidence type="ECO:0000256" key="4">
    <source>
        <dbReference type="ARBA" id="ARBA00023136"/>
    </source>
</evidence>
<feature type="transmembrane region" description="Helical" evidence="7">
    <location>
        <begin position="30"/>
        <end position="53"/>
    </location>
</feature>
<dbReference type="Gene3D" id="3.30.160.60">
    <property type="entry name" value="Classic Zinc Finger"/>
    <property type="match status" value="1"/>
</dbReference>
<dbReference type="EC" id="4.2.2.29" evidence="7"/>
<keyword evidence="3 7" id="KW-1133">Transmembrane helix</keyword>
<organism evidence="8 9">
    <name type="scientific">Bacillus xiapuensis</name>
    <dbReference type="NCBI Taxonomy" id="2014075"/>
    <lineage>
        <taxon>Bacteria</taxon>
        <taxon>Bacillati</taxon>
        <taxon>Bacillota</taxon>
        <taxon>Bacilli</taxon>
        <taxon>Bacillales</taxon>
        <taxon>Bacillaceae</taxon>
        <taxon>Bacillus</taxon>
    </lineage>
</organism>
<gene>
    <name evidence="7 8" type="primary">mltG</name>
    <name evidence="8" type="ORF">P4447_08690</name>
</gene>
<dbReference type="Pfam" id="PF02618">
    <property type="entry name" value="YceG"/>
    <property type="match status" value="1"/>
</dbReference>
<protein>
    <recommendedName>
        <fullName evidence="7">Endolytic murein transglycosylase</fullName>
        <ecNumber evidence="7">4.2.2.29</ecNumber>
    </recommendedName>
    <alternativeName>
        <fullName evidence="7">Peptidoglycan lytic transglycosylase</fullName>
    </alternativeName>
    <alternativeName>
        <fullName evidence="7">Peptidoglycan polymerization terminase</fullName>
    </alternativeName>
</protein>
<evidence type="ECO:0000256" key="6">
    <source>
        <dbReference type="ARBA" id="ARBA00023316"/>
    </source>
</evidence>
<dbReference type="InterPro" id="IPR003770">
    <property type="entry name" value="MLTG-like"/>
</dbReference>
<evidence type="ECO:0000313" key="9">
    <source>
        <dbReference type="Proteomes" id="UP001330749"/>
    </source>
</evidence>
<comment type="caution">
    <text evidence="8">The sequence shown here is derived from an EMBL/GenBank/DDBJ whole genome shotgun (WGS) entry which is preliminary data.</text>
</comment>
<keyword evidence="1 7" id="KW-1003">Cell membrane</keyword>
<dbReference type="PANTHER" id="PTHR30518:SF2">
    <property type="entry name" value="ENDOLYTIC MUREIN TRANSGLYCOSYLASE"/>
    <property type="match status" value="1"/>
</dbReference>
<accession>A0ABU6NBA7</accession>
<dbReference type="Gene3D" id="3.30.1490.480">
    <property type="entry name" value="Endolytic murein transglycosylase"/>
    <property type="match status" value="1"/>
</dbReference>
<evidence type="ECO:0000256" key="7">
    <source>
        <dbReference type="HAMAP-Rule" id="MF_02065"/>
    </source>
</evidence>
<sequence length="378" mass="42502">MATGEKGTKKEEIRKKMLEHQSEAKIVRRIVLTISITIGLLIVIIGGGGYLYIQSALKPVDPKSKLYKKVDIPIGSTVTGIAERLESNGIIKNAKVFKYYVKLKNEGGFMAGKYELSPSMDIPEIVSRLKTGRVLQQAAIKLTIPEGKQLTEIAHLIAKAVHKKDQDVLNQLNDKNFVKAMMEKYPTLLTNEILNYNIKYPLEGYLYPATYSFYKKDPSIDEIVSLMLDKTKTVLSQYTAESDKKHLSVHQLLTMASLIEEEATEKADRKKISSVFYNRLKKGMPLQTDPTILYAQGKHKKKVYYADLEVSSPYNTYKNTGLPPGPISNAGKISIEAALRPEKTDYYYFLATADGSVIFTKTLAEHNQEKAKHISNKK</sequence>
<dbReference type="EMBL" id="JARMQG010000094">
    <property type="protein sequence ID" value="MED3562533.1"/>
    <property type="molecule type" value="Genomic_DNA"/>
</dbReference>
<keyword evidence="6 7" id="KW-0961">Cell wall biogenesis/degradation</keyword>
<evidence type="ECO:0000256" key="5">
    <source>
        <dbReference type="ARBA" id="ARBA00023239"/>
    </source>
</evidence>
<feature type="site" description="Important for catalytic activity" evidence="7">
    <location>
        <position position="262"/>
    </location>
</feature>
<evidence type="ECO:0000313" key="8">
    <source>
        <dbReference type="EMBL" id="MED3562533.1"/>
    </source>
</evidence>
<comment type="catalytic activity">
    <reaction evidence="7">
        <text>a peptidoglycan chain = a peptidoglycan chain with N-acetyl-1,6-anhydromuramyl-[peptide] at the reducing end + a peptidoglycan chain with N-acetylglucosamine at the non-reducing end.</text>
        <dbReference type="EC" id="4.2.2.29"/>
    </reaction>
</comment>
<evidence type="ECO:0000256" key="2">
    <source>
        <dbReference type="ARBA" id="ARBA00022692"/>
    </source>
</evidence>
<dbReference type="PANTHER" id="PTHR30518">
    <property type="entry name" value="ENDOLYTIC MUREIN TRANSGLYCOSYLASE"/>
    <property type="match status" value="1"/>
</dbReference>
<dbReference type="Proteomes" id="UP001330749">
    <property type="component" value="Unassembled WGS sequence"/>
</dbReference>
<keyword evidence="5 7" id="KW-0456">Lyase</keyword>
<dbReference type="NCBIfam" id="TIGR00247">
    <property type="entry name" value="endolytic transglycosylase MltG"/>
    <property type="match status" value="1"/>
</dbReference>
<evidence type="ECO:0000256" key="3">
    <source>
        <dbReference type="ARBA" id="ARBA00022989"/>
    </source>
</evidence>
<comment type="similarity">
    <text evidence="7">Belongs to the transglycosylase MltG family.</text>
</comment>
<evidence type="ECO:0000256" key="1">
    <source>
        <dbReference type="ARBA" id="ARBA00022475"/>
    </source>
</evidence>
<keyword evidence="2 7" id="KW-0812">Transmembrane</keyword>
<name>A0ABU6NBA7_9BACI</name>
<keyword evidence="9" id="KW-1185">Reference proteome</keyword>
<keyword evidence="4 7" id="KW-0472">Membrane</keyword>
<proteinExistence type="inferred from homology"/>
<dbReference type="HAMAP" id="MF_02065">
    <property type="entry name" value="MltG"/>
    <property type="match status" value="1"/>
</dbReference>
<comment type="subcellular location">
    <subcellularLocation>
        <location evidence="7">Cell membrane</location>
        <topology evidence="7">Single-pass membrane protein</topology>
    </subcellularLocation>
</comment>